<dbReference type="Proteomes" id="UP000295221">
    <property type="component" value="Unassembled WGS sequence"/>
</dbReference>
<evidence type="ECO:0000256" key="1">
    <source>
        <dbReference type="HAMAP-Rule" id="MF_02243"/>
    </source>
</evidence>
<feature type="active site" description="Proton donor" evidence="1">
    <location>
        <position position="176"/>
    </location>
</feature>
<dbReference type="Pfam" id="PF16257">
    <property type="entry name" value="UxaE"/>
    <property type="match status" value="1"/>
</dbReference>
<proteinExistence type="inferred from homology"/>
<comment type="function">
    <text evidence="1">Catalyzes the epimerization of D-tagaturonate (D-TagA) to D-fructuronate (D-FruA).</text>
</comment>
<sequence>MKKLSKYSIGMGDRFAHQAKAQLSAVIEAEKKGFSITPVWNKSNREHTTIGSQPADTRNAVDAALKEMGWNKPYFIDADHINLDNVEKFMDSSDFFTIDVASYIGKQGDCAEKETFLKKMESYVGSFSIPGIAKQITVSREQLQNITSQYLYAACMAGETYKKIVAAKGEGNFITEVSMDEVPNPQTPVELFFILAMLAHYNVPAQTIAPKFTGRFNKGVDYVGDTKAFAEEFEANLMVIDFAIAKFGLPAELKLSVHSGSDKFSIYDPIRDLTQKHNKGFHLKTAGTTWLEEVIGLALAGGEALDFVKKLYAKALENVEKLCAPYADVIDIDENQLPSAETVNKWSNEDFANALRHIPEHPLYNPNMRQLVHVGYKLAADEIDKYNELLKQNAEIVGKCVYENIYERHLKRLLNL</sequence>
<keyword evidence="1" id="KW-0479">Metal-binding</keyword>
<dbReference type="EC" id="5.1.2.7" evidence="1"/>
<dbReference type="GO" id="GO:0016856">
    <property type="term" value="F:racemase and epimerase activity, acting on hydroxy acids and derivatives"/>
    <property type="evidence" value="ECO:0007669"/>
    <property type="project" value="UniProtKB-UniRule"/>
</dbReference>
<organism evidence="2 3">
    <name type="scientific">Natronoflexus pectinivorans</name>
    <dbReference type="NCBI Taxonomy" id="682526"/>
    <lineage>
        <taxon>Bacteria</taxon>
        <taxon>Pseudomonadati</taxon>
        <taxon>Bacteroidota</taxon>
        <taxon>Bacteroidia</taxon>
        <taxon>Marinilabiliales</taxon>
        <taxon>Marinilabiliaceae</taxon>
        <taxon>Natronoflexus</taxon>
    </lineage>
</organism>
<evidence type="ECO:0000313" key="3">
    <source>
        <dbReference type="Proteomes" id="UP000295221"/>
    </source>
</evidence>
<name>A0A4R2GHI3_9BACT</name>
<protein>
    <recommendedName>
        <fullName evidence="1">Tagaturonate/fructuronate epimerase</fullName>
        <shortName evidence="1">D-TagA/D-FruA epimerase</shortName>
        <ecNumber evidence="1">5.1.2.7</ecNumber>
    </recommendedName>
</protein>
<keyword evidence="1" id="KW-0413">Isomerase</keyword>
<feature type="binding site" evidence="1">
    <location>
        <position position="80"/>
    </location>
    <ligand>
        <name>a divalent metal cation</name>
        <dbReference type="ChEBI" id="CHEBI:60240"/>
    </ligand>
</feature>
<feature type="binding site" evidence="1">
    <location>
        <position position="218"/>
    </location>
    <ligand>
        <name>a divalent metal cation</name>
        <dbReference type="ChEBI" id="CHEBI:60240"/>
    </ligand>
</feature>
<reference evidence="2 3" key="1">
    <citation type="submission" date="2019-03" db="EMBL/GenBank/DDBJ databases">
        <title>Genomic Encyclopedia of Type Strains, Phase IV (KMG-IV): sequencing the most valuable type-strain genomes for metagenomic binning, comparative biology and taxonomic classification.</title>
        <authorList>
            <person name="Goeker M."/>
        </authorList>
    </citation>
    <scope>NUCLEOTIDE SEQUENCE [LARGE SCALE GENOMIC DNA]</scope>
    <source>
        <strain evidence="2 3">DSM 24179</strain>
    </source>
</reference>
<gene>
    <name evidence="1" type="primary">uxaE</name>
    <name evidence="2" type="ORF">EV194_10978</name>
</gene>
<accession>A0A4R2GHI3</accession>
<dbReference type="GO" id="GO:0046872">
    <property type="term" value="F:metal ion binding"/>
    <property type="evidence" value="ECO:0007669"/>
    <property type="project" value="UniProtKB-UniRule"/>
</dbReference>
<evidence type="ECO:0000313" key="2">
    <source>
        <dbReference type="EMBL" id="TCO07260.1"/>
    </source>
</evidence>
<dbReference type="RefSeq" id="WP_132434279.1">
    <property type="nucleotide sequence ID" value="NZ_SLWK01000009.1"/>
</dbReference>
<comment type="catalytic activity">
    <reaction evidence="1">
        <text>keto-D-tagaturonate = keto-D-fructuronate</text>
        <dbReference type="Rhea" id="RHEA:51656"/>
        <dbReference type="ChEBI" id="CHEBI:17886"/>
        <dbReference type="ChEBI" id="CHEBI:59881"/>
        <dbReference type="EC" id="5.1.2.7"/>
    </reaction>
</comment>
<dbReference type="EMBL" id="SLWK01000009">
    <property type="protein sequence ID" value="TCO07260.1"/>
    <property type="molecule type" value="Genomic_DNA"/>
</dbReference>
<dbReference type="AlphaFoldDB" id="A0A4R2GHI3"/>
<comment type="caution">
    <text evidence="2">The sequence shown here is derived from an EMBL/GenBank/DDBJ whole genome shotgun (WGS) entry which is preliminary data.</text>
</comment>
<feature type="binding site" evidence="1">
    <location>
        <position position="258"/>
    </location>
    <ligand>
        <name>a divalent metal cation</name>
        <dbReference type="ChEBI" id="CHEBI:60240"/>
    </ligand>
</feature>
<dbReference type="OrthoDB" id="9797992at2"/>
<comment type="similarity">
    <text evidence="1">Belongs to the UxaE family.</text>
</comment>
<feature type="active site" description="Proton acceptor" evidence="1">
    <location>
        <position position="79"/>
    </location>
</feature>
<dbReference type="InterPro" id="IPR032586">
    <property type="entry name" value="UxaE"/>
</dbReference>
<keyword evidence="3" id="KW-1185">Reference proteome</keyword>
<dbReference type="HAMAP" id="MF_02243">
    <property type="entry name" value="UxaE"/>
    <property type="match status" value="1"/>
</dbReference>
<comment type="cofactor">
    <cofactor evidence="1">
        <name>a divalent metal cation</name>
        <dbReference type="ChEBI" id="CHEBI:60240"/>
    </cofactor>
</comment>